<dbReference type="EMBL" id="CP036526">
    <property type="protein sequence ID" value="QDT11998.1"/>
    <property type="molecule type" value="Genomic_DNA"/>
</dbReference>
<evidence type="ECO:0000313" key="3">
    <source>
        <dbReference type="EMBL" id="QDT11998.1"/>
    </source>
</evidence>
<protein>
    <submittedName>
        <fullName evidence="3">Carboxylesterase NlhH</fullName>
        <ecNumber evidence="3">3.1.1.1</ecNumber>
    </submittedName>
</protein>
<sequence length="401" mass="43883">MNLRLLVLGFCAIGNWAIGQDTMHQVTVDSMINGSISIEPPLPEDGRVLAGTRLKLKATELDGYAVDSVYYSVPGRWGAMYHESLTGEFEVVIDQDKHLGASFIKSKEVKHVQVTHNVVYAQPGKKPLKYDIYSPTDAKRLPIIVIIHGGGWSTNDEDIMRGLARELTKGGKFVVASLDYRWIGDADGDDKPNSMADLIEDVFGGIAHIVEHAESYGGDANRVGVTGDSAGGHLSAAASLLIDRIGDGGFGAKPGVFDFKPTYLPEGKTPADIRQQLRTSIRAAAPSYGVFSKEDLGRFVQSLGEQASEAVAPQDHIPQASAREVPQYLLRGTKDFLIRHESVEAFVRALQAKGQQVIYEQVDGAGHAFFDWKPNQEVKATFDKHGVPHAQKMRDFFEQHL</sequence>
<dbReference type="PANTHER" id="PTHR48081">
    <property type="entry name" value="AB HYDROLASE SUPERFAMILY PROTEIN C4A8.06C"/>
    <property type="match status" value="1"/>
</dbReference>
<keyword evidence="1 3" id="KW-0378">Hydrolase</keyword>
<reference evidence="3 4" key="1">
    <citation type="submission" date="2019-02" db="EMBL/GenBank/DDBJ databases">
        <title>Deep-cultivation of Planctomycetes and their phenomic and genomic characterization uncovers novel biology.</title>
        <authorList>
            <person name="Wiegand S."/>
            <person name="Jogler M."/>
            <person name="Boedeker C."/>
            <person name="Pinto D."/>
            <person name="Vollmers J."/>
            <person name="Rivas-Marin E."/>
            <person name="Kohn T."/>
            <person name="Peeters S.H."/>
            <person name="Heuer A."/>
            <person name="Rast P."/>
            <person name="Oberbeckmann S."/>
            <person name="Bunk B."/>
            <person name="Jeske O."/>
            <person name="Meyerdierks A."/>
            <person name="Storesund J.E."/>
            <person name="Kallscheuer N."/>
            <person name="Luecker S."/>
            <person name="Lage O.M."/>
            <person name="Pohl T."/>
            <person name="Merkel B.J."/>
            <person name="Hornburger P."/>
            <person name="Mueller R.-W."/>
            <person name="Bruemmer F."/>
            <person name="Labrenz M."/>
            <person name="Spormann A.M."/>
            <person name="Op den Camp H."/>
            <person name="Overmann J."/>
            <person name="Amann R."/>
            <person name="Jetten M.S.M."/>
            <person name="Mascher T."/>
            <person name="Medema M.H."/>
            <person name="Devos D.P."/>
            <person name="Kaster A.-K."/>
            <person name="Ovreas L."/>
            <person name="Rohde M."/>
            <person name="Galperin M.Y."/>
            <person name="Jogler C."/>
        </authorList>
    </citation>
    <scope>NUCLEOTIDE SEQUENCE [LARGE SCALE GENOMIC DNA]</scope>
    <source>
        <strain evidence="3 4">K23_9</strain>
    </source>
</reference>
<dbReference type="Proteomes" id="UP000319817">
    <property type="component" value="Chromosome"/>
</dbReference>
<dbReference type="InterPro" id="IPR050300">
    <property type="entry name" value="GDXG_lipolytic_enzyme"/>
</dbReference>
<dbReference type="Gene3D" id="3.40.50.1820">
    <property type="entry name" value="alpha/beta hydrolase"/>
    <property type="match status" value="1"/>
</dbReference>
<dbReference type="AlphaFoldDB" id="A0A517NXY9"/>
<evidence type="ECO:0000256" key="1">
    <source>
        <dbReference type="ARBA" id="ARBA00022801"/>
    </source>
</evidence>
<dbReference type="InterPro" id="IPR049492">
    <property type="entry name" value="BD-FAE-like_dom"/>
</dbReference>
<evidence type="ECO:0000259" key="2">
    <source>
        <dbReference type="Pfam" id="PF20434"/>
    </source>
</evidence>
<organism evidence="3 4">
    <name type="scientific">Stieleria marina</name>
    <dbReference type="NCBI Taxonomy" id="1930275"/>
    <lineage>
        <taxon>Bacteria</taxon>
        <taxon>Pseudomonadati</taxon>
        <taxon>Planctomycetota</taxon>
        <taxon>Planctomycetia</taxon>
        <taxon>Pirellulales</taxon>
        <taxon>Pirellulaceae</taxon>
        <taxon>Stieleria</taxon>
    </lineage>
</organism>
<dbReference type="SUPFAM" id="SSF53474">
    <property type="entry name" value="alpha/beta-Hydrolases"/>
    <property type="match status" value="1"/>
</dbReference>
<accession>A0A517NXY9</accession>
<dbReference type="EC" id="3.1.1.1" evidence="3"/>
<gene>
    <name evidence="3" type="primary">nlhH_7</name>
    <name evidence="3" type="ORF">K239x_40000</name>
</gene>
<feature type="domain" description="BD-FAE-like" evidence="2">
    <location>
        <begin position="131"/>
        <end position="346"/>
    </location>
</feature>
<proteinExistence type="predicted"/>
<keyword evidence="4" id="KW-1185">Reference proteome</keyword>
<dbReference type="RefSeq" id="WP_145419740.1">
    <property type="nucleotide sequence ID" value="NZ_CP036526.1"/>
</dbReference>
<dbReference type="GO" id="GO:0106435">
    <property type="term" value="F:carboxylesterase activity"/>
    <property type="evidence" value="ECO:0007669"/>
    <property type="project" value="UniProtKB-EC"/>
</dbReference>
<dbReference type="OrthoDB" id="9815425at2"/>
<evidence type="ECO:0000313" key="4">
    <source>
        <dbReference type="Proteomes" id="UP000319817"/>
    </source>
</evidence>
<name>A0A517NXY9_9BACT</name>
<dbReference type="InterPro" id="IPR029058">
    <property type="entry name" value="AB_hydrolase_fold"/>
</dbReference>
<dbReference type="Pfam" id="PF20434">
    <property type="entry name" value="BD-FAE"/>
    <property type="match status" value="1"/>
</dbReference>